<protein>
    <recommendedName>
        <fullName evidence="2">M23ase beta-sheet core domain-containing protein</fullName>
    </recommendedName>
</protein>
<dbReference type="EMBL" id="JAGTXO010000003">
    <property type="protein sequence ID" value="KAG8469358.1"/>
    <property type="molecule type" value="Genomic_DNA"/>
</dbReference>
<name>A0A8J6CIY8_DIALT</name>
<dbReference type="InterPro" id="IPR016047">
    <property type="entry name" value="M23ase_b-sheet_dom"/>
</dbReference>
<evidence type="ECO:0000259" key="2">
    <source>
        <dbReference type="Pfam" id="PF01551"/>
    </source>
</evidence>
<dbReference type="AlphaFoldDB" id="A0A8J6CIY8"/>
<feature type="domain" description="M23ase beta-sheet core" evidence="2">
    <location>
        <begin position="64"/>
        <end position="166"/>
    </location>
</feature>
<accession>A0A8J6CIY8</accession>
<evidence type="ECO:0000256" key="1">
    <source>
        <dbReference type="SAM" id="MobiDB-lite"/>
    </source>
</evidence>
<dbReference type="Gene3D" id="2.70.70.10">
    <property type="entry name" value="Glucose Permease (Domain IIA)"/>
    <property type="match status" value="1"/>
</dbReference>
<reference evidence="3" key="1">
    <citation type="submission" date="2021-05" db="EMBL/GenBank/DDBJ databases">
        <title>The genome of the haptophyte Pavlova lutheri (Diacronema luteri, Pavlovales) - a model for lipid biosynthesis in eukaryotic algae.</title>
        <authorList>
            <person name="Hulatt C.J."/>
            <person name="Posewitz M.C."/>
        </authorList>
    </citation>
    <scope>NUCLEOTIDE SEQUENCE</scope>
    <source>
        <strain evidence="3">NIVA-4/92</strain>
    </source>
</reference>
<proteinExistence type="predicted"/>
<keyword evidence="4" id="KW-1185">Reference proteome</keyword>
<sequence length="247" mass="26025">MANAPADETAERPAAAIVSPLPSMRLRGCTTDSESFRTIDLATEVELPLLPHCGAFAVVRSKHTHEGVDLYAPHGAPVAAVEAGRVVRIVDLTGPKAQSPWWLDTQAVMVASSSWVVCYGEVRARDDLRVGSDVDAGEVIGSGATVLAKDKGRPRAMLHFEMYRAGYEGMPVSWEPPELQRPEPLLDPTAQLLPLFASKGARAAGATPPAPATELAHGRTAHSLDGDAHPARAATDSSRAGVRGGSE</sequence>
<dbReference type="Proteomes" id="UP000751190">
    <property type="component" value="Unassembled WGS sequence"/>
</dbReference>
<evidence type="ECO:0000313" key="4">
    <source>
        <dbReference type="Proteomes" id="UP000751190"/>
    </source>
</evidence>
<dbReference type="Pfam" id="PF01551">
    <property type="entry name" value="Peptidase_M23"/>
    <property type="match status" value="1"/>
</dbReference>
<dbReference type="SUPFAM" id="SSF51261">
    <property type="entry name" value="Duplicated hybrid motif"/>
    <property type="match status" value="1"/>
</dbReference>
<gene>
    <name evidence="3" type="ORF">KFE25_007876</name>
</gene>
<dbReference type="CDD" id="cd12797">
    <property type="entry name" value="M23_peptidase"/>
    <property type="match status" value="1"/>
</dbReference>
<feature type="region of interest" description="Disordered" evidence="1">
    <location>
        <begin position="201"/>
        <end position="247"/>
    </location>
</feature>
<comment type="caution">
    <text evidence="3">The sequence shown here is derived from an EMBL/GenBank/DDBJ whole genome shotgun (WGS) entry which is preliminary data.</text>
</comment>
<dbReference type="InterPro" id="IPR011055">
    <property type="entry name" value="Dup_hybrid_motif"/>
</dbReference>
<evidence type="ECO:0000313" key="3">
    <source>
        <dbReference type="EMBL" id="KAG8469358.1"/>
    </source>
</evidence>
<organism evidence="3 4">
    <name type="scientific">Diacronema lutheri</name>
    <name type="common">Unicellular marine alga</name>
    <name type="synonym">Monochrysis lutheri</name>
    <dbReference type="NCBI Taxonomy" id="2081491"/>
    <lineage>
        <taxon>Eukaryota</taxon>
        <taxon>Haptista</taxon>
        <taxon>Haptophyta</taxon>
        <taxon>Pavlovophyceae</taxon>
        <taxon>Pavlovales</taxon>
        <taxon>Pavlovaceae</taxon>
        <taxon>Diacronema</taxon>
    </lineage>
</organism>